<proteinExistence type="inferred from homology"/>
<dbReference type="Proteomes" id="UP000320585">
    <property type="component" value="Chromosome"/>
</dbReference>
<dbReference type="InterPro" id="IPR010998">
    <property type="entry name" value="Integrase_recombinase_N"/>
</dbReference>
<dbReference type="Pfam" id="PF00589">
    <property type="entry name" value="Phage_integrase"/>
    <property type="match status" value="1"/>
</dbReference>
<dbReference type="InterPro" id="IPR013762">
    <property type="entry name" value="Integrase-like_cat_sf"/>
</dbReference>
<dbReference type="KEGG" id="dho:Dia5BBH33_09060"/>
<evidence type="ECO:0000256" key="5">
    <source>
        <dbReference type="PROSITE-ProRule" id="PRU01248"/>
    </source>
</evidence>
<dbReference type="GO" id="GO:0006310">
    <property type="term" value="P:DNA recombination"/>
    <property type="evidence" value="ECO:0007669"/>
    <property type="project" value="UniProtKB-KW"/>
</dbReference>
<gene>
    <name evidence="8" type="ORF">Dia5BBH33_09060</name>
</gene>
<dbReference type="InterPro" id="IPR011010">
    <property type="entry name" value="DNA_brk_join_enz"/>
</dbReference>
<sequence>MNSIRKRGSKYYYHVYVLDENGKRVRKEYAGTSDRNETIRIMHAAQAEADRMGKLASKMTVEKFFMLWESEELSAGNYKINTVRAYKSAITHYILPSLGKEELKDVTPRELQNLLNKLRDNRFSRSTVNTVCSVLKKSFTYATSFSGLIPLNPSKDIVLPRFFSPEKHEEAVCFTPEEMDKIFAHFPPGHDFYMMIALSYYAGLRLGECCALSWNDVNMKDMTIRISRTLVQQGKEWTFQAPKTENSIRTIYFGSNLYKIFESQRFRQLQNRLKYGQWYTNNNLVAPHENGEIMTPDSMRYFGKWCHKTFGKGTFHSLRHTYASQMLEAGADVELVSKQLGHSSIVTTTKIYSHILEKRRKKLVSIIDNAL</sequence>
<dbReference type="OrthoDB" id="9769726at2"/>
<comment type="similarity">
    <text evidence="1">Belongs to the 'phage' integrase family.</text>
</comment>
<dbReference type="CDD" id="cd01189">
    <property type="entry name" value="INT_ICEBs1_C_like"/>
    <property type="match status" value="1"/>
</dbReference>
<dbReference type="PANTHER" id="PTHR30349:SF64">
    <property type="entry name" value="PROPHAGE INTEGRASE INTD-RELATED"/>
    <property type="match status" value="1"/>
</dbReference>
<dbReference type="Pfam" id="PF14659">
    <property type="entry name" value="Phage_int_SAM_3"/>
    <property type="match status" value="1"/>
</dbReference>
<dbReference type="InterPro" id="IPR044068">
    <property type="entry name" value="CB"/>
</dbReference>
<evidence type="ECO:0000313" key="9">
    <source>
        <dbReference type="Proteomes" id="UP000320585"/>
    </source>
</evidence>
<keyword evidence="3 5" id="KW-0238">DNA-binding</keyword>
<dbReference type="GO" id="GO:0003677">
    <property type="term" value="F:DNA binding"/>
    <property type="evidence" value="ECO:0007669"/>
    <property type="project" value="UniProtKB-UniRule"/>
</dbReference>
<evidence type="ECO:0000259" key="7">
    <source>
        <dbReference type="PROSITE" id="PS51900"/>
    </source>
</evidence>
<dbReference type="GeneID" id="92716119"/>
<dbReference type="InterPro" id="IPR004107">
    <property type="entry name" value="Integrase_SAM-like_N"/>
</dbReference>
<dbReference type="EMBL" id="AP019697">
    <property type="protein sequence ID" value="BBK24971.1"/>
    <property type="molecule type" value="Genomic_DNA"/>
</dbReference>
<reference evidence="9" key="1">
    <citation type="submission" date="2019-05" db="EMBL/GenBank/DDBJ databases">
        <title>Complete genome sequencing of Dialister sp. strain 5BBH33.</title>
        <authorList>
            <person name="Sakamoto M."/>
            <person name="Murakami T."/>
            <person name="Mori H."/>
        </authorList>
    </citation>
    <scope>NUCLEOTIDE SEQUENCE [LARGE SCALE GENOMIC DNA]</scope>
    <source>
        <strain evidence="9">5BBH33</strain>
    </source>
</reference>
<evidence type="ECO:0000259" key="6">
    <source>
        <dbReference type="PROSITE" id="PS51898"/>
    </source>
</evidence>
<organism evidence="8 9">
    <name type="scientific">Dialister hominis</name>
    <dbReference type="NCBI Taxonomy" id="2582419"/>
    <lineage>
        <taxon>Bacteria</taxon>
        <taxon>Bacillati</taxon>
        <taxon>Bacillota</taxon>
        <taxon>Negativicutes</taxon>
        <taxon>Veillonellales</taxon>
        <taxon>Veillonellaceae</taxon>
        <taxon>Dialister</taxon>
    </lineage>
</organism>
<feature type="domain" description="Core-binding (CB)" evidence="7">
    <location>
        <begin position="59"/>
        <end position="143"/>
    </location>
</feature>
<evidence type="ECO:0000313" key="8">
    <source>
        <dbReference type="EMBL" id="BBK24971.1"/>
    </source>
</evidence>
<dbReference type="InterPro" id="IPR050090">
    <property type="entry name" value="Tyrosine_recombinase_XerCD"/>
</dbReference>
<feature type="domain" description="Tyr recombinase" evidence="6">
    <location>
        <begin position="169"/>
        <end position="365"/>
    </location>
</feature>
<name>A0A8D5A5N8_9FIRM</name>
<evidence type="ECO:0000256" key="4">
    <source>
        <dbReference type="ARBA" id="ARBA00023172"/>
    </source>
</evidence>
<keyword evidence="9" id="KW-1185">Reference proteome</keyword>
<dbReference type="Gene3D" id="1.10.443.10">
    <property type="entry name" value="Intergrase catalytic core"/>
    <property type="match status" value="1"/>
</dbReference>
<dbReference type="AlphaFoldDB" id="A0A8D5A5N8"/>
<dbReference type="InterPro" id="IPR002104">
    <property type="entry name" value="Integrase_catalytic"/>
</dbReference>
<protein>
    <submittedName>
        <fullName evidence="8">Site-specific integrase</fullName>
    </submittedName>
</protein>
<dbReference type="PROSITE" id="PS51898">
    <property type="entry name" value="TYR_RECOMBINASE"/>
    <property type="match status" value="1"/>
</dbReference>
<dbReference type="PANTHER" id="PTHR30349">
    <property type="entry name" value="PHAGE INTEGRASE-RELATED"/>
    <property type="match status" value="1"/>
</dbReference>
<dbReference type="GO" id="GO:0015074">
    <property type="term" value="P:DNA integration"/>
    <property type="evidence" value="ECO:0007669"/>
    <property type="project" value="UniProtKB-KW"/>
</dbReference>
<dbReference type="SUPFAM" id="SSF56349">
    <property type="entry name" value="DNA breaking-rejoining enzymes"/>
    <property type="match status" value="1"/>
</dbReference>
<evidence type="ECO:0000256" key="1">
    <source>
        <dbReference type="ARBA" id="ARBA00008857"/>
    </source>
</evidence>
<evidence type="ECO:0000256" key="2">
    <source>
        <dbReference type="ARBA" id="ARBA00022908"/>
    </source>
</evidence>
<accession>A0A8D5A5N8</accession>
<keyword evidence="2" id="KW-0229">DNA integration</keyword>
<evidence type="ECO:0000256" key="3">
    <source>
        <dbReference type="ARBA" id="ARBA00023125"/>
    </source>
</evidence>
<keyword evidence="4" id="KW-0233">DNA recombination</keyword>
<dbReference type="Gene3D" id="1.10.150.130">
    <property type="match status" value="1"/>
</dbReference>
<dbReference type="RefSeq" id="WP_143332481.1">
    <property type="nucleotide sequence ID" value="NZ_AP019697.1"/>
</dbReference>
<dbReference type="PROSITE" id="PS51900">
    <property type="entry name" value="CB"/>
    <property type="match status" value="1"/>
</dbReference>